<feature type="signal peptide" evidence="3">
    <location>
        <begin position="1"/>
        <end position="22"/>
    </location>
</feature>
<proteinExistence type="predicted"/>
<dbReference type="RefSeq" id="WP_303302620.1">
    <property type="nucleotide sequence ID" value="NZ_BAABDA010000055.1"/>
</dbReference>
<organism evidence="4 5">
    <name type="scientific">Flavivirga jejuensis</name>
    <dbReference type="NCBI Taxonomy" id="870487"/>
    <lineage>
        <taxon>Bacteria</taxon>
        <taxon>Pseudomonadati</taxon>
        <taxon>Bacteroidota</taxon>
        <taxon>Flavobacteriia</taxon>
        <taxon>Flavobacteriales</taxon>
        <taxon>Flavobacteriaceae</taxon>
        <taxon>Flavivirga</taxon>
    </lineage>
</organism>
<feature type="chain" id="PRO_5045251653" evidence="3">
    <location>
        <begin position="23"/>
        <end position="469"/>
    </location>
</feature>
<evidence type="ECO:0000256" key="2">
    <source>
        <dbReference type="ARBA" id="ARBA00022737"/>
    </source>
</evidence>
<dbReference type="PANTHER" id="PTHR47566:SF1">
    <property type="entry name" value="PROTEIN NUD1"/>
    <property type="match status" value="1"/>
</dbReference>
<keyword evidence="5" id="KW-1185">Reference proteome</keyword>
<sequence length="469" mass="52264">MIKKYLCFLVLVLLSSIGTSQSTTFVPDDNFEQALITLGYDTGPLDNLVLTANISGLTELFIENEGILDLTGIEAFTALEILNCESNNLTNLNVTQNTRLIHLFCGNNQLTNLDVTQNRDLQILWCDSNQLTSLDVTLNTLLISLRCENNMLSNLDVTQNTRLNVLVSEHNQIASLDTSQNNTLSTFQCGNNLISSLDLSNNPSLTFFSSENNQLTNLDLSINNQLITLNCAFNELAELNLSNNSNLTQLDCSNNNLCRLNLRNGNNANITAIDFRVNPDLNCVVVDNPSGNHLIWEPVSFSNYITSQNDCSNFVNVDTLDNVITNTSYILPSLINGNYFNQPGGNGISFNAGEAITTSQTIYIYNETTCDSNESSFSVLIIDEDYYIPKYFTPNNDGSHDLWQVFDSNNSIKMIHIFNKHGKLLKTLPPNSPGWNGIFNGKVLNSDDYWYVITLNSNEIIRGHFALKH</sequence>
<name>A0ABT8WQJ4_9FLAO</name>
<accession>A0ABT8WQJ4</accession>
<gene>
    <name evidence="4" type="ORF">Q4Q40_14590</name>
</gene>
<evidence type="ECO:0000313" key="4">
    <source>
        <dbReference type="EMBL" id="MDO5975421.1"/>
    </source>
</evidence>
<protein>
    <submittedName>
        <fullName evidence="4">T9SS type B sorting domain-containing protein</fullName>
    </submittedName>
</protein>
<keyword evidence="3" id="KW-0732">Signal</keyword>
<evidence type="ECO:0000256" key="3">
    <source>
        <dbReference type="SAM" id="SignalP"/>
    </source>
</evidence>
<dbReference type="NCBIfam" id="TIGR04131">
    <property type="entry name" value="Bac_Flav_CTERM"/>
    <property type="match status" value="1"/>
</dbReference>
<evidence type="ECO:0000313" key="5">
    <source>
        <dbReference type="Proteomes" id="UP001176806"/>
    </source>
</evidence>
<dbReference type="Pfam" id="PF13585">
    <property type="entry name" value="CHU_C"/>
    <property type="match status" value="1"/>
</dbReference>
<dbReference type="InterPro" id="IPR026341">
    <property type="entry name" value="T9SS_type_B"/>
</dbReference>
<comment type="caution">
    <text evidence="4">The sequence shown here is derived from an EMBL/GenBank/DDBJ whole genome shotgun (WGS) entry which is preliminary data.</text>
</comment>
<reference evidence="4" key="1">
    <citation type="submission" date="2023-07" db="EMBL/GenBank/DDBJ databases">
        <title>Two novel species in the genus Flavivirga.</title>
        <authorList>
            <person name="Kwon K."/>
        </authorList>
    </citation>
    <scope>NUCLEOTIDE SEQUENCE</scope>
    <source>
        <strain evidence="4">KACC 14158</strain>
    </source>
</reference>
<keyword evidence="1" id="KW-0433">Leucine-rich repeat</keyword>
<keyword evidence="2" id="KW-0677">Repeat</keyword>
<dbReference type="Gene3D" id="3.80.10.10">
    <property type="entry name" value="Ribonuclease Inhibitor"/>
    <property type="match status" value="1"/>
</dbReference>
<dbReference type="InterPro" id="IPR052574">
    <property type="entry name" value="CDIRP"/>
</dbReference>
<dbReference type="Proteomes" id="UP001176806">
    <property type="component" value="Unassembled WGS sequence"/>
</dbReference>
<dbReference type="InterPro" id="IPR032675">
    <property type="entry name" value="LRR_dom_sf"/>
</dbReference>
<dbReference type="PANTHER" id="PTHR47566">
    <property type="match status" value="1"/>
</dbReference>
<dbReference type="EMBL" id="JAUOEL010000005">
    <property type="protein sequence ID" value="MDO5975421.1"/>
    <property type="molecule type" value="Genomic_DNA"/>
</dbReference>
<evidence type="ECO:0000256" key="1">
    <source>
        <dbReference type="ARBA" id="ARBA00022614"/>
    </source>
</evidence>
<dbReference type="SUPFAM" id="SSF52058">
    <property type="entry name" value="L domain-like"/>
    <property type="match status" value="1"/>
</dbReference>